<keyword evidence="2" id="KW-1185">Reference proteome</keyword>
<accession>A0ABP8HA84</accession>
<proteinExistence type="predicted"/>
<evidence type="ECO:0000313" key="2">
    <source>
        <dbReference type="Proteomes" id="UP001501671"/>
    </source>
</evidence>
<comment type="caution">
    <text evidence="1">The sequence shown here is derived from an EMBL/GenBank/DDBJ whole genome shotgun (WGS) entry which is preliminary data.</text>
</comment>
<protein>
    <submittedName>
        <fullName evidence="1">Uncharacterized protein</fullName>
    </submittedName>
</protein>
<reference evidence="2" key="1">
    <citation type="journal article" date="2019" name="Int. J. Syst. Evol. Microbiol.">
        <title>The Global Catalogue of Microorganisms (GCM) 10K type strain sequencing project: providing services to taxonomists for standard genome sequencing and annotation.</title>
        <authorList>
            <consortium name="The Broad Institute Genomics Platform"/>
            <consortium name="The Broad Institute Genome Sequencing Center for Infectious Disease"/>
            <person name="Wu L."/>
            <person name="Ma J."/>
        </authorList>
    </citation>
    <scope>NUCLEOTIDE SEQUENCE [LARGE SCALE GENOMIC DNA]</scope>
    <source>
        <strain evidence="2">JCM 17666</strain>
    </source>
</reference>
<sequence length="250" mass="25638">MVDRPGLAAGYLRVRAQRRGPLAGRRDAPSGGKWLCRAGGALACAAAGATSASWADMPRFVLPAGSVETGIGHALSLAGRPADVRFFSAPMPLARLAAWLIAQAGPDATLTGLPDGALIAGRSEGWLWSVRLRDAGNRTYGIASGTELTARKAAPAPPAWLPPGAALRLDLSALDDGVRVRQQVYTFERGAADVRAALAANLAAAGWRPAAGAGSGTAAEWRLGGRRAAFVVVELPAGSGVLLQLHEDPA</sequence>
<gene>
    <name evidence="1" type="ORF">GCM10023144_30720</name>
</gene>
<name>A0ABP8HA84_9BURK</name>
<organism evidence="1 2">
    <name type="scientific">Pigmentiphaga soli</name>
    <dbReference type="NCBI Taxonomy" id="1007095"/>
    <lineage>
        <taxon>Bacteria</taxon>
        <taxon>Pseudomonadati</taxon>
        <taxon>Pseudomonadota</taxon>
        <taxon>Betaproteobacteria</taxon>
        <taxon>Burkholderiales</taxon>
        <taxon>Alcaligenaceae</taxon>
        <taxon>Pigmentiphaga</taxon>
    </lineage>
</organism>
<evidence type="ECO:0000313" key="1">
    <source>
        <dbReference type="EMBL" id="GAA4336425.1"/>
    </source>
</evidence>
<dbReference type="Proteomes" id="UP001501671">
    <property type="component" value="Unassembled WGS sequence"/>
</dbReference>
<dbReference type="EMBL" id="BAABFO010000015">
    <property type="protein sequence ID" value="GAA4336425.1"/>
    <property type="molecule type" value="Genomic_DNA"/>
</dbReference>